<dbReference type="SUPFAM" id="SSF52821">
    <property type="entry name" value="Rhodanese/Cell cycle control phosphatase"/>
    <property type="match status" value="1"/>
</dbReference>
<keyword evidence="5" id="KW-1185">Reference proteome</keyword>
<dbReference type="Pfam" id="PF00581">
    <property type="entry name" value="Rhodanese"/>
    <property type="match status" value="1"/>
</dbReference>
<dbReference type="PROSITE" id="PS50206">
    <property type="entry name" value="RHODANESE_3"/>
    <property type="match status" value="1"/>
</dbReference>
<dbReference type="RefSeq" id="WP_198828413.1">
    <property type="nucleotide sequence ID" value="NZ_CP066308.1"/>
</dbReference>
<sequence length="105" mass="11645">MSDQGVKEITPQELMEKLAANEKLQVVDVREVEEWNAGHIKEARLIPLGFLPHQTDELDKDVPVVLVCRSGARSHMATEYLTSLGFDAANMVGGMLAWPGEKEVE</sequence>
<dbReference type="PANTHER" id="PTHR43031">
    <property type="entry name" value="FAD-DEPENDENT OXIDOREDUCTASE"/>
    <property type="match status" value="1"/>
</dbReference>
<feature type="domain" description="Rhodanese" evidence="1">
    <location>
        <begin position="20"/>
        <end position="104"/>
    </location>
</feature>
<reference evidence="2 4" key="1">
    <citation type="submission" date="2020-12" db="EMBL/GenBank/DDBJ databases">
        <title>strain FJAT-54423T represents a novel species of the genus Brevibacillus.</title>
        <authorList>
            <person name="Tang R."/>
        </authorList>
    </citation>
    <scope>NUCLEOTIDE SEQUENCE [LARGE SCALE GENOMIC DNA]</scope>
    <source>
        <strain evidence="2 4">FJAT-54423</strain>
    </source>
</reference>
<dbReference type="EMBL" id="CP066308">
    <property type="protein sequence ID" value="QQE74845.1"/>
    <property type="molecule type" value="Genomic_DNA"/>
</dbReference>
<organism evidence="2 4">
    <name type="scientific">Brevibacillus composti</name>
    <dbReference type="NCBI Taxonomy" id="2796470"/>
    <lineage>
        <taxon>Bacteria</taxon>
        <taxon>Bacillati</taxon>
        <taxon>Bacillota</taxon>
        <taxon>Bacilli</taxon>
        <taxon>Bacillales</taxon>
        <taxon>Paenibacillaceae</taxon>
        <taxon>Brevibacillus</taxon>
    </lineage>
</organism>
<dbReference type="SMART" id="SM00450">
    <property type="entry name" value="RHOD"/>
    <property type="match status" value="1"/>
</dbReference>
<evidence type="ECO:0000313" key="4">
    <source>
        <dbReference type="Proteomes" id="UP000595847"/>
    </source>
</evidence>
<evidence type="ECO:0000259" key="1">
    <source>
        <dbReference type="PROSITE" id="PS50206"/>
    </source>
</evidence>
<protein>
    <submittedName>
        <fullName evidence="2">Rhodanese-like domain-containing protein</fullName>
    </submittedName>
</protein>
<proteinExistence type="predicted"/>
<dbReference type="InterPro" id="IPR036873">
    <property type="entry name" value="Rhodanese-like_dom_sf"/>
</dbReference>
<dbReference type="InterPro" id="IPR001763">
    <property type="entry name" value="Rhodanese-like_dom"/>
</dbReference>
<dbReference type="KEGG" id="bcop:JD108_02335"/>
<name>A0A7T5ELK5_9BACL</name>
<dbReference type="CDD" id="cd00158">
    <property type="entry name" value="RHOD"/>
    <property type="match status" value="1"/>
</dbReference>
<dbReference type="Gene3D" id="3.40.250.10">
    <property type="entry name" value="Rhodanese-like domain"/>
    <property type="match status" value="1"/>
</dbReference>
<dbReference type="PANTHER" id="PTHR43031:SF17">
    <property type="entry name" value="SULFURTRANSFERASE YTWF-RELATED"/>
    <property type="match status" value="1"/>
</dbReference>
<dbReference type="Proteomes" id="UP000677234">
    <property type="component" value="Chromosome"/>
</dbReference>
<dbReference type="AlphaFoldDB" id="A0A7T5ELK5"/>
<gene>
    <name evidence="2" type="ORF">JD108_02335</name>
    <name evidence="3" type="ORF">KDJ56_02335</name>
</gene>
<reference evidence="3" key="2">
    <citation type="submission" date="2021-04" db="EMBL/GenBank/DDBJ databases">
        <title>Brevibacillus composti FJAT-54423, complete genome.</title>
        <authorList>
            <person name="Tang R."/>
        </authorList>
    </citation>
    <scope>NUCLEOTIDE SEQUENCE</scope>
    <source>
        <strain evidence="3">FJAT-54424</strain>
    </source>
</reference>
<evidence type="ECO:0000313" key="5">
    <source>
        <dbReference type="Proteomes" id="UP000677234"/>
    </source>
</evidence>
<evidence type="ECO:0000313" key="3">
    <source>
        <dbReference type="EMBL" id="QUO41929.1"/>
    </source>
</evidence>
<accession>A0A7T5ELK5</accession>
<evidence type="ECO:0000313" key="2">
    <source>
        <dbReference type="EMBL" id="QQE74845.1"/>
    </source>
</evidence>
<dbReference type="EMBL" id="CP073708">
    <property type="protein sequence ID" value="QUO41929.1"/>
    <property type="molecule type" value="Genomic_DNA"/>
</dbReference>
<dbReference type="InterPro" id="IPR050229">
    <property type="entry name" value="GlpE_sulfurtransferase"/>
</dbReference>
<dbReference type="Proteomes" id="UP000595847">
    <property type="component" value="Chromosome"/>
</dbReference>